<name>A0A423VYI2_CYTCH</name>
<comment type="caution">
    <text evidence="1">The sequence shown here is derived from an EMBL/GenBank/DDBJ whole genome shotgun (WGS) entry which is preliminary data.</text>
</comment>
<proteinExistence type="predicted"/>
<dbReference type="AlphaFoldDB" id="A0A423VYI2"/>
<sequence length="298" mass="33459">MSDSANLTVSEQFEQAIQRGQNAALGPPPAPAPAPAGPDMLQMLPVEVRRQVFRDRLVDPNTRIELDNLRPDPSFYISQRLGAEALSVYTQENAFTANVCSNYRDIYLIRKKIAKGTWDRAKFRNPGQPRRHRLIPRKAGTAQLPGSRLVTSRAWTAADLAYTSGKLRTTRRSFLRRPEVRFREVDIVVQGLQSGNPHWARGSHETSVLELEVVRGELVMNATPPIQIPPYLAGGTLAAVGGWSGDRRYRKFCWAMHKKARSVARRIYRAELAANNGAFEGFTLQHLKQIAGAFVYWP</sequence>
<evidence type="ECO:0000313" key="2">
    <source>
        <dbReference type="Proteomes" id="UP000284375"/>
    </source>
</evidence>
<dbReference type="EMBL" id="LJZO01000021">
    <property type="protein sequence ID" value="ROV96102.1"/>
    <property type="molecule type" value="Genomic_DNA"/>
</dbReference>
<accession>A0A423VYI2</accession>
<evidence type="ECO:0000313" key="1">
    <source>
        <dbReference type="EMBL" id="ROV96102.1"/>
    </source>
</evidence>
<protein>
    <submittedName>
        <fullName evidence="1">Uncharacterized protein</fullName>
    </submittedName>
</protein>
<organism evidence="1 2">
    <name type="scientific">Cytospora chrysosperma</name>
    <name type="common">Cytospora canker fungus</name>
    <name type="synonym">Sphaeria chrysosperma</name>
    <dbReference type="NCBI Taxonomy" id="252740"/>
    <lineage>
        <taxon>Eukaryota</taxon>
        <taxon>Fungi</taxon>
        <taxon>Dikarya</taxon>
        <taxon>Ascomycota</taxon>
        <taxon>Pezizomycotina</taxon>
        <taxon>Sordariomycetes</taxon>
        <taxon>Sordariomycetidae</taxon>
        <taxon>Diaporthales</taxon>
        <taxon>Cytosporaceae</taxon>
        <taxon>Cytospora</taxon>
    </lineage>
</organism>
<keyword evidence="2" id="KW-1185">Reference proteome</keyword>
<dbReference type="Proteomes" id="UP000284375">
    <property type="component" value="Unassembled WGS sequence"/>
</dbReference>
<gene>
    <name evidence="1" type="ORF">VSDG_05076</name>
</gene>
<reference evidence="1 2" key="1">
    <citation type="submission" date="2015-09" db="EMBL/GenBank/DDBJ databases">
        <title>Host preference determinants of Valsa canker pathogens revealed by comparative genomics.</title>
        <authorList>
            <person name="Yin Z."/>
            <person name="Huang L."/>
        </authorList>
    </citation>
    <scope>NUCLEOTIDE SEQUENCE [LARGE SCALE GENOMIC DNA]</scope>
    <source>
        <strain evidence="1 2">YSFL</strain>
    </source>
</reference>